<protein>
    <submittedName>
        <fullName evidence="1">Uncharacterized protein</fullName>
    </submittedName>
</protein>
<dbReference type="RefSeq" id="WP_113960232.1">
    <property type="nucleotide sequence ID" value="NZ_QNRR01000008.1"/>
</dbReference>
<keyword evidence="2" id="KW-1185">Reference proteome</keyword>
<accession>A0A366HFW5</accession>
<dbReference type="OrthoDB" id="9810361at2"/>
<sequence>MSLDNPNVTYLCQRCGNCCRWPGDVIVTDTEVDAIASFMSMEVSDFIQQYTRLSANRRHLSLIDKEDGSCFFLEGKNSCRLQDVKPVQCKGFPNQWRFEGWREVCEAIEMPSPSQSPS</sequence>
<dbReference type="Proteomes" id="UP000253426">
    <property type="component" value="Unassembled WGS sequence"/>
</dbReference>
<dbReference type="AlphaFoldDB" id="A0A366HFW5"/>
<comment type="caution">
    <text evidence="1">The sequence shown here is derived from an EMBL/GenBank/DDBJ whole genome shotgun (WGS) entry which is preliminary data.</text>
</comment>
<proteinExistence type="predicted"/>
<dbReference type="InterPro" id="IPR005358">
    <property type="entry name" value="Puta_zinc/iron-chelating_dom"/>
</dbReference>
<gene>
    <name evidence="1" type="ORF">DES53_10865</name>
</gene>
<name>A0A366HFW5_9BACT</name>
<dbReference type="PANTHER" id="PTHR35866">
    <property type="entry name" value="PUTATIVE-RELATED"/>
    <property type="match status" value="1"/>
</dbReference>
<organism evidence="1 2">
    <name type="scientific">Roseimicrobium gellanilyticum</name>
    <dbReference type="NCBI Taxonomy" id="748857"/>
    <lineage>
        <taxon>Bacteria</taxon>
        <taxon>Pseudomonadati</taxon>
        <taxon>Verrucomicrobiota</taxon>
        <taxon>Verrucomicrobiia</taxon>
        <taxon>Verrucomicrobiales</taxon>
        <taxon>Verrucomicrobiaceae</taxon>
        <taxon>Roseimicrobium</taxon>
    </lineage>
</organism>
<dbReference type="Pfam" id="PF03692">
    <property type="entry name" value="CxxCxxCC"/>
    <property type="match status" value="1"/>
</dbReference>
<dbReference type="PANTHER" id="PTHR35866:SF1">
    <property type="entry name" value="YKGJ FAMILY CYSTEINE CLUSTER PROTEIN"/>
    <property type="match status" value="1"/>
</dbReference>
<reference evidence="1 2" key="1">
    <citation type="submission" date="2018-06" db="EMBL/GenBank/DDBJ databases">
        <title>Genomic Encyclopedia of Type Strains, Phase IV (KMG-IV): sequencing the most valuable type-strain genomes for metagenomic binning, comparative biology and taxonomic classification.</title>
        <authorList>
            <person name="Goeker M."/>
        </authorList>
    </citation>
    <scope>NUCLEOTIDE SEQUENCE [LARGE SCALE GENOMIC DNA]</scope>
    <source>
        <strain evidence="1 2">DSM 25532</strain>
    </source>
</reference>
<evidence type="ECO:0000313" key="2">
    <source>
        <dbReference type="Proteomes" id="UP000253426"/>
    </source>
</evidence>
<evidence type="ECO:0000313" key="1">
    <source>
        <dbReference type="EMBL" id="RBP40358.1"/>
    </source>
</evidence>
<dbReference type="EMBL" id="QNRR01000008">
    <property type="protein sequence ID" value="RBP40358.1"/>
    <property type="molecule type" value="Genomic_DNA"/>
</dbReference>